<keyword evidence="3 4" id="KW-0443">Lipid metabolism</keyword>
<feature type="short sequence motif" description="GXGXXG" evidence="4">
    <location>
        <begin position="34"/>
        <end position="39"/>
    </location>
</feature>
<feature type="active site" description="Proton acceptor" evidence="4">
    <location>
        <position position="207"/>
    </location>
</feature>
<dbReference type="Proteomes" id="UP000505306">
    <property type="component" value="Chromosome"/>
</dbReference>
<evidence type="ECO:0000256" key="3">
    <source>
        <dbReference type="ARBA" id="ARBA00023098"/>
    </source>
</evidence>
<accession>A0A6G6GNH6</accession>
<reference evidence="6 7" key="1">
    <citation type="submission" date="2020-02" db="EMBL/GenBank/DDBJ databases">
        <title>Complete genome sequence of Flavobacteriaceae bacterium.</title>
        <authorList>
            <person name="Kim S.-J."/>
            <person name="Kim Y.-S."/>
            <person name="Kim K.-H."/>
        </authorList>
    </citation>
    <scope>NUCLEOTIDE SEQUENCE [LARGE SCALE GENOMIC DNA]</scope>
    <source>
        <strain evidence="6 7">RR4-40</strain>
    </source>
</reference>
<dbReference type="RefSeq" id="WP_164680096.1">
    <property type="nucleotide sequence ID" value="NZ_CP049057.1"/>
</dbReference>
<feature type="short sequence motif" description="GXSXG" evidence="4">
    <location>
        <begin position="61"/>
        <end position="65"/>
    </location>
</feature>
<evidence type="ECO:0000256" key="2">
    <source>
        <dbReference type="ARBA" id="ARBA00022963"/>
    </source>
</evidence>
<dbReference type="Pfam" id="PF01734">
    <property type="entry name" value="Patatin"/>
    <property type="match status" value="1"/>
</dbReference>
<dbReference type="SUPFAM" id="SSF52151">
    <property type="entry name" value="FabD/lysophospholipase-like"/>
    <property type="match status" value="1"/>
</dbReference>
<dbReference type="Gene3D" id="3.10.20.310">
    <property type="entry name" value="membrane protein fhac"/>
    <property type="match status" value="1"/>
</dbReference>
<dbReference type="PANTHER" id="PTHR14226">
    <property type="entry name" value="NEUROPATHY TARGET ESTERASE/SWISS CHEESE D.MELANOGASTER"/>
    <property type="match status" value="1"/>
</dbReference>
<dbReference type="GO" id="GO:0016042">
    <property type="term" value="P:lipid catabolic process"/>
    <property type="evidence" value="ECO:0007669"/>
    <property type="project" value="UniProtKB-UniRule"/>
</dbReference>
<evidence type="ECO:0000256" key="1">
    <source>
        <dbReference type="ARBA" id="ARBA00022801"/>
    </source>
</evidence>
<feature type="short sequence motif" description="DGA/G" evidence="4">
    <location>
        <begin position="207"/>
        <end position="209"/>
    </location>
</feature>
<dbReference type="EMBL" id="CP049057">
    <property type="protein sequence ID" value="QIE60084.1"/>
    <property type="molecule type" value="Genomic_DNA"/>
</dbReference>
<dbReference type="InterPro" id="IPR043864">
    <property type="entry name" value="Omp85-like_dom"/>
</dbReference>
<evidence type="ECO:0000256" key="4">
    <source>
        <dbReference type="PROSITE-ProRule" id="PRU01161"/>
    </source>
</evidence>
<name>A0A6G6GNH6_9FLAO</name>
<protein>
    <submittedName>
        <fullName evidence="6">Patatin</fullName>
    </submittedName>
</protein>
<gene>
    <name evidence="6" type="ORF">G5B37_11070</name>
</gene>
<keyword evidence="2 4" id="KW-0442">Lipid degradation</keyword>
<sequence>MKHFLYITFLLITFQVWAQDIIKDNPKVGVVLSGGGAKGLAHIGALKKIEEAGVRIDYIGGTSMGAIIGGLYAAGYSANQLDSIFRTVDFDRLIQDDIPRSAKTFYEKNETDRYAITLPFEGFQLRLPSGISKGQNVYNLFSELTGHVSDVDDFSKLPIPFFCVATDIETGKAVVLENGYLPQAISASGALPSVFSPVMIGDKVLVDGGVINNYPVDEVRSKGMDIIIGIDVQDSLRTRKNLKSGLEVLVQINNFRTIENMKEKRTKTDVYIHPKIDKFTVVSFNQGETIIEAGYNETVRFSEQLFTIASRQTPIAKKEVLFNQETALFINSVVIEGNENYSRSYILGKLKLKVPDVITYERFNEGVNNLSATRNFQDINYRFVEEEDGSYTAVFKLRESDTKTLLRLGAHYDDLFRTAALLNVTRKRLFTNNDIASFDFILGDNIRYNFNYYIDKGFYWSIGFNSSFDFFDKDVPLSFIFPEESVVEIQNQTQLNEIELEYSDFTNQLYFETLFRRSFLLGVGVEHKKLRFLSETIGIDQDNNPRTVFENTNYFSTYGYLVYDTYDNSFFPKKGIYFSGDFHLYMFGEGMNDNFESFSVAKAKAGYAKSFNKFTALLTTEGGFKIGNNDTQAFDFSLGGFGFKEINNLVPFYGYEALSLRGDTYLKTGLTFDYEIFRKNHINIAANISNVGDNLFENGGWIDGIGYSGFALGYGLETFFGPIQVKYSFSPEREVNEWYVSAGFKF</sequence>
<proteinExistence type="predicted"/>
<dbReference type="InterPro" id="IPR050301">
    <property type="entry name" value="NTE"/>
</dbReference>
<dbReference type="AlphaFoldDB" id="A0A6G6GNH6"/>
<dbReference type="GO" id="GO:0016787">
    <property type="term" value="F:hydrolase activity"/>
    <property type="evidence" value="ECO:0007669"/>
    <property type="project" value="UniProtKB-UniRule"/>
</dbReference>
<feature type="active site" description="Nucleophile" evidence="4">
    <location>
        <position position="63"/>
    </location>
</feature>
<evidence type="ECO:0000313" key="6">
    <source>
        <dbReference type="EMBL" id="QIE60084.1"/>
    </source>
</evidence>
<evidence type="ECO:0000313" key="7">
    <source>
        <dbReference type="Proteomes" id="UP000505306"/>
    </source>
</evidence>
<evidence type="ECO:0000259" key="5">
    <source>
        <dbReference type="PROSITE" id="PS51635"/>
    </source>
</evidence>
<dbReference type="CDD" id="cd07205">
    <property type="entry name" value="Pat_PNPLA6_PNPLA7_NTE1_like"/>
    <property type="match status" value="1"/>
</dbReference>
<feature type="domain" description="PNPLA" evidence="5">
    <location>
        <begin position="30"/>
        <end position="220"/>
    </location>
</feature>
<dbReference type="KEGG" id="mgel:G5B37_11070"/>
<dbReference type="PROSITE" id="PS51635">
    <property type="entry name" value="PNPLA"/>
    <property type="match status" value="1"/>
</dbReference>
<dbReference type="InterPro" id="IPR016035">
    <property type="entry name" value="Acyl_Trfase/lysoPLipase"/>
</dbReference>
<organism evidence="6 7">
    <name type="scientific">Rasiella rasia</name>
    <dbReference type="NCBI Taxonomy" id="2744027"/>
    <lineage>
        <taxon>Bacteria</taxon>
        <taxon>Pseudomonadati</taxon>
        <taxon>Bacteroidota</taxon>
        <taxon>Flavobacteriia</taxon>
        <taxon>Flavobacteriales</taxon>
        <taxon>Flavobacteriaceae</taxon>
        <taxon>Rasiella</taxon>
    </lineage>
</organism>
<dbReference type="Gene3D" id="3.40.1090.10">
    <property type="entry name" value="Cytosolic phospholipase A2 catalytic domain"/>
    <property type="match status" value="1"/>
</dbReference>
<keyword evidence="7" id="KW-1185">Reference proteome</keyword>
<keyword evidence="1 4" id="KW-0378">Hydrolase</keyword>
<dbReference type="Pfam" id="PF19143">
    <property type="entry name" value="Omp85_2"/>
    <property type="match status" value="1"/>
</dbReference>
<dbReference type="InterPro" id="IPR002641">
    <property type="entry name" value="PNPLA_dom"/>
</dbReference>
<dbReference type="PANTHER" id="PTHR14226:SF29">
    <property type="entry name" value="NEUROPATHY TARGET ESTERASE SWS"/>
    <property type="match status" value="1"/>
</dbReference>